<feature type="region of interest" description="Disordered" evidence="1">
    <location>
        <begin position="114"/>
        <end position="169"/>
    </location>
</feature>
<dbReference type="Proteomes" id="UP001056336">
    <property type="component" value="Chromosome"/>
</dbReference>
<dbReference type="EMBL" id="CP097332">
    <property type="protein sequence ID" value="UQX88701.1"/>
    <property type="molecule type" value="Genomic_DNA"/>
</dbReference>
<keyword evidence="3" id="KW-1185">Reference proteome</keyword>
<feature type="compositionally biased region" description="Polar residues" evidence="1">
    <location>
        <begin position="137"/>
        <end position="148"/>
    </location>
</feature>
<evidence type="ECO:0000313" key="2">
    <source>
        <dbReference type="EMBL" id="UQX88701.1"/>
    </source>
</evidence>
<protein>
    <submittedName>
        <fullName evidence="2">Polymorphic toxin type 37 domain-containing protein</fullName>
    </submittedName>
</protein>
<evidence type="ECO:0000313" key="3">
    <source>
        <dbReference type="Proteomes" id="UP001056336"/>
    </source>
</evidence>
<name>A0ABY4R0A7_9ACTN</name>
<organism evidence="2 3">
    <name type="scientific">Jatrophihabitans telluris</name>
    <dbReference type="NCBI Taxonomy" id="2038343"/>
    <lineage>
        <taxon>Bacteria</taxon>
        <taxon>Bacillati</taxon>
        <taxon>Actinomycetota</taxon>
        <taxon>Actinomycetes</taxon>
        <taxon>Jatrophihabitantales</taxon>
        <taxon>Jatrophihabitantaceae</taxon>
        <taxon>Jatrophihabitans</taxon>
    </lineage>
</organism>
<evidence type="ECO:0000256" key="1">
    <source>
        <dbReference type="SAM" id="MobiDB-lite"/>
    </source>
</evidence>
<dbReference type="RefSeq" id="WP_249772412.1">
    <property type="nucleotide sequence ID" value="NZ_CP097332.1"/>
</dbReference>
<proteinExistence type="predicted"/>
<sequence length="185" mass="19095">MRSVLFRRLAVVLLGVLVVGGLATRQATAGTALPRVGLASASQYAATAYGYDTAAHHSSATGDERDFGGTAIRTSARAVAASLGDSSLAAFDLVAADTADDAVSNLPKLGVKPNFTNPAESPGTGWEWRGTGDPGTSKGSWYSPNTGESLHPDLGHPGPIGPHYDWKAPDGTTYRVYPDGTVVPK</sequence>
<reference evidence="2" key="2">
    <citation type="submission" date="2022-05" db="EMBL/GenBank/DDBJ databases">
        <authorList>
            <person name="Kim J.-S."/>
            <person name="Lee K."/>
            <person name="Suh M."/>
            <person name="Eom M."/>
            <person name="Kim J.-S."/>
            <person name="Kim D.-S."/>
            <person name="Ko S.-H."/>
            <person name="Shin Y."/>
            <person name="Lee J.-S."/>
        </authorList>
    </citation>
    <scope>NUCLEOTIDE SEQUENCE</scope>
    <source>
        <strain evidence="2">N237</strain>
    </source>
</reference>
<gene>
    <name evidence="2" type="ORF">M6D93_01555</name>
</gene>
<reference evidence="2" key="1">
    <citation type="journal article" date="2018" name="Int. J. Syst. Evol. Microbiol.">
        <title>Jatrophihabitans telluris sp. nov., isolated from sediment soil of lava forest wetlands and the emended description of the genus Jatrophihabitans.</title>
        <authorList>
            <person name="Lee K.C."/>
            <person name="Suh M.K."/>
            <person name="Eom M.K."/>
            <person name="Kim K.K."/>
            <person name="Kim J.S."/>
            <person name="Kim D.S."/>
            <person name="Ko S.H."/>
            <person name="Shin Y.K."/>
            <person name="Lee J.S."/>
        </authorList>
    </citation>
    <scope>NUCLEOTIDE SEQUENCE</scope>
    <source>
        <strain evidence="2">N237</strain>
    </source>
</reference>
<accession>A0ABY4R0A7</accession>